<dbReference type="InterPro" id="IPR001412">
    <property type="entry name" value="aa-tRNA-synth_I_CS"/>
</dbReference>
<dbReference type="RefSeq" id="WP_413780212.1">
    <property type="nucleotide sequence ID" value="NZ_JAUOZS010000001.1"/>
</dbReference>
<evidence type="ECO:0000256" key="4">
    <source>
        <dbReference type="ARBA" id="ARBA00022833"/>
    </source>
</evidence>
<evidence type="ECO:0000256" key="5">
    <source>
        <dbReference type="ARBA" id="ARBA00022840"/>
    </source>
</evidence>
<organism evidence="10 11">
    <name type="scientific">Anaeroselena agilis</name>
    <dbReference type="NCBI Taxonomy" id="3063788"/>
    <lineage>
        <taxon>Bacteria</taxon>
        <taxon>Bacillati</taxon>
        <taxon>Bacillota</taxon>
        <taxon>Negativicutes</taxon>
        <taxon>Acetonemataceae</taxon>
        <taxon>Anaeroselena</taxon>
    </lineage>
</organism>
<dbReference type="PRINTS" id="PR00987">
    <property type="entry name" value="TRNASYNTHGLU"/>
</dbReference>
<reference evidence="10 11" key="1">
    <citation type="submission" date="2023-07" db="EMBL/GenBank/DDBJ databases">
        <title>The novel representative of Negativicutes class, Anaeroselena agilis gen. nov. sp. nov.</title>
        <authorList>
            <person name="Prokofeva M.I."/>
            <person name="Elcheninov A.G."/>
            <person name="Klyukina A."/>
            <person name="Kublanov I.V."/>
            <person name="Frolov E.N."/>
            <person name="Podosokorskaya O.A."/>
        </authorList>
    </citation>
    <scope>NUCLEOTIDE SEQUENCE [LARGE SCALE GENOMIC DNA]</scope>
    <source>
        <strain evidence="10 11">4137-cl</strain>
    </source>
</reference>
<dbReference type="GO" id="GO:0016874">
    <property type="term" value="F:ligase activity"/>
    <property type="evidence" value="ECO:0007669"/>
    <property type="project" value="UniProtKB-KW"/>
</dbReference>
<feature type="binding site" evidence="7">
    <location>
        <position position="136"/>
    </location>
    <ligand>
        <name>Zn(2+)</name>
        <dbReference type="ChEBI" id="CHEBI:29105"/>
    </ligand>
</feature>
<keyword evidence="8" id="KW-0648">Protein biosynthesis</keyword>
<comment type="similarity">
    <text evidence="7">Belongs to the class-I aminoacyl-tRNA synthetase family. GluQ subfamily.</text>
</comment>
<evidence type="ECO:0000256" key="6">
    <source>
        <dbReference type="ARBA" id="ARBA00023146"/>
    </source>
</evidence>
<protein>
    <recommendedName>
        <fullName evidence="7">Glutamyl-Q tRNA(Asp) synthetase</fullName>
        <shortName evidence="7">Glu-Q-RSs</shortName>
        <ecNumber evidence="7">6.1.1.-</ecNumber>
    </recommendedName>
</protein>
<proteinExistence type="inferred from homology"/>
<feature type="binding site" evidence="7">
    <location>
        <position position="132"/>
    </location>
    <ligand>
        <name>Zn(2+)</name>
        <dbReference type="ChEBI" id="CHEBI:29105"/>
    </ligand>
</feature>
<gene>
    <name evidence="10" type="primary">gluQRS</name>
    <name evidence="7" type="synonym">gluQ</name>
    <name evidence="10" type="ORF">Q4T40_10675</name>
</gene>
<dbReference type="Pfam" id="PF00749">
    <property type="entry name" value="tRNA-synt_1c"/>
    <property type="match status" value="1"/>
</dbReference>
<dbReference type="Proteomes" id="UP001254848">
    <property type="component" value="Unassembled WGS sequence"/>
</dbReference>
<feature type="binding site" evidence="7">
    <location>
        <position position="109"/>
    </location>
    <ligand>
        <name>Zn(2+)</name>
        <dbReference type="ChEBI" id="CHEBI:29105"/>
    </ligand>
</feature>
<evidence type="ECO:0000256" key="2">
    <source>
        <dbReference type="ARBA" id="ARBA00022723"/>
    </source>
</evidence>
<keyword evidence="1 7" id="KW-0436">Ligase</keyword>
<dbReference type="InterPro" id="IPR014729">
    <property type="entry name" value="Rossmann-like_a/b/a_fold"/>
</dbReference>
<feature type="binding site" evidence="7">
    <location>
        <position position="107"/>
    </location>
    <ligand>
        <name>Zn(2+)</name>
        <dbReference type="ChEBI" id="CHEBI:29105"/>
    </ligand>
</feature>
<dbReference type="NCBIfam" id="NF004315">
    <property type="entry name" value="PRK05710.1-4"/>
    <property type="match status" value="1"/>
</dbReference>
<evidence type="ECO:0000256" key="7">
    <source>
        <dbReference type="HAMAP-Rule" id="MF_01428"/>
    </source>
</evidence>
<feature type="short sequence motif" description="'HIGH' region" evidence="7">
    <location>
        <begin position="10"/>
        <end position="20"/>
    </location>
</feature>
<dbReference type="Gene3D" id="3.40.50.620">
    <property type="entry name" value="HUPs"/>
    <property type="match status" value="1"/>
</dbReference>
<dbReference type="InterPro" id="IPR049940">
    <property type="entry name" value="GluQ/Sye"/>
</dbReference>
<keyword evidence="2 7" id="KW-0479">Metal-binding</keyword>
<feature type="binding site" evidence="7">
    <location>
        <position position="194"/>
    </location>
    <ligand>
        <name>L-glutamate</name>
        <dbReference type="ChEBI" id="CHEBI:29985"/>
    </ligand>
</feature>
<evidence type="ECO:0000313" key="10">
    <source>
        <dbReference type="EMBL" id="MDT8901708.1"/>
    </source>
</evidence>
<dbReference type="PANTHER" id="PTHR43311">
    <property type="entry name" value="GLUTAMATE--TRNA LIGASE"/>
    <property type="match status" value="1"/>
</dbReference>
<dbReference type="InterPro" id="IPR020058">
    <property type="entry name" value="Glu/Gln-tRNA-synth_Ib_cat-dom"/>
</dbReference>
<dbReference type="NCBIfam" id="TIGR03838">
    <property type="entry name" value="queuosine_YadB"/>
    <property type="match status" value="1"/>
</dbReference>
<dbReference type="PANTHER" id="PTHR43311:SF1">
    <property type="entry name" value="GLUTAMYL-Q TRNA(ASP) SYNTHETASE"/>
    <property type="match status" value="1"/>
</dbReference>
<dbReference type="EC" id="6.1.1.-" evidence="7"/>
<evidence type="ECO:0000256" key="1">
    <source>
        <dbReference type="ARBA" id="ARBA00022598"/>
    </source>
</evidence>
<feature type="short sequence motif" description="'KMSKS' region" evidence="7">
    <location>
        <begin position="250"/>
        <end position="254"/>
    </location>
</feature>
<sequence length="317" mass="34206">MTDIRGRFAPSPSGQMHLGNAWTALLAWLQIRSLGGAVVLRVEDLDPDRSRPEYTAQIISDLAWLGLDWDEGPDIGGPYGPYRQDERRHLYAAALDTLAARGLVYPCYCTRAEIRAAASAPHAGDADAESAYPGTCRKRVGEGGFSGDRRPALRLIVPAETVAFTDGLHGPVAQNLTAACGDFIVRRADGVHAYQLAVVVDDAAMRITHVLRGDDLLASTPRQLYLYSLLGLTPPAFAHVPLLVSPDGHRLSKRQQDLALAALKERGVAAPEIIGRLAHLAGLIPAPEPVRPRDLVAAFSLAKLPREPVVIENNLFT</sequence>
<evidence type="ECO:0000313" key="11">
    <source>
        <dbReference type="Proteomes" id="UP001254848"/>
    </source>
</evidence>
<comment type="cofactor">
    <cofactor evidence="7">
        <name>Zn(2+)</name>
        <dbReference type="ChEBI" id="CHEBI:29105"/>
    </cofactor>
    <text evidence="7">Binds 1 zinc ion per subunit.</text>
</comment>
<dbReference type="HAMAP" id="MF_01428">
    <property type="entry name" value="Glu_Q_tRNA_synth"/>
    <property type="match status" value="1"/>
</dbReference>
<dbReference type="EMBL" id="JAUOZS010000001">
    <property type="protein sequence ID" value="MDT8901708.1"/>
    <property type="molecule type" value="Genomic_DNA"/>
</dbReference>
<keyword evidence="4 7" id="KW-0862">Zinc</keyword>
<dbReference type="NCBIfam" id="NF004314">
    <property type="entry name" value="PRK05710.1-3"/>
    <property type="match status" value="1"/>
</dbReference>
<accession>A0ABU3NY32</accession>
<dbReference type="PROSITE" id="PS00178">
    <property type="entry name" value="AA_TRNA_LIGASE_I"/>
    <property type="match status" value="1"/>
</dbReference>
<comment type="function">
    <text evidence="7">Catalyzes the tRNA-independent activation of glutamate in presence of ATP and the subsequent transfer of glutamate onto a tRNA(Asp). Glutamate is transferred on the 2-amino-5-(4,5-dihydroxy-2-cyclopenten-1-yl) moiety of the queuosine in the wobble position of the QUC anticodon.</text>
</comment>
<evidence type="ECO:0000259" key="9">
    <source>
        <dbReference type="Pfam" id="PF00749"/>
    </source>
</evidence>
<keyword evidence="3 7" id="KW-0547">Nucleotide-binding</keyword>
<evidence type="ECO:0000256" key="8">
    <source>
        <dbReference type="RuleBase" id="RU363037"/>
    </source>
</evidence>
<feature type="binding site" evidence="7">
    <location>
        <begin position="7"/>
        <end position="11"/>
    </location>
    <ligand>
        <name>L-glutamate</name>
        <dbReference type="ChEBI" id="CHEBI:29985"/>
    </ligand>
</feature>
<name>A0ABU3NY32_9FIRM</name>
<feature type="binding site" evidence="7">
    <location>
        <position position="43"/>
    </location>
    <ligand>
        <name>L-glutamate</name>
        <dbReference type="ChEBI" id="CHEBI:29985"/>
    </ligand>
</feature>
<keyword evidence="6 7" id="KW-0030">Aminoacyl-tRNA synthetase</keyword>
<dbReference type="InterPro" id="IPR022380">
    <property type="entry name" value="Glu-Q_tRNA(Asp)_Synthase"/>
</dbReference>
<feature type="domain" description="Glutamyl/glutaminyl-tRNA synthetase class Ib catalytic" evidence="9">
    <location>
        <begin position="4"/>
        <end position="268"/>
    </location>
</feature>
<keyword evidence="5 7" id="KW-0067">ATP-binding</keyword>
<comment type="caution">
    <text evidence="10">The sequence shown here is derived from an EMBL/GenBank/DDBJ whole genome shotgun (WGS) entry which is preliminary data.</text>
</comment>
<feature type="binding site" evidence="7">
    <location>
        <position position="212"/>
    </location>
    <ligand>
        <name>L-glutamate</name>
        <dbReference type="ChEBI" id="CHEBI:29985"/>
    </ligand>
</feature>
<keyword evidence="11" id="KW-1185">Reference proteome</keyword>
<feature type="binding site" evidence="7">
    <location>
        <position position="253"/>
    </location>
    <ligand>
        <name>ATP</name>
        <dbReference type="ChEBI" id="CHEBI:30616"/>
    </ligand>
</feature>
<evidence type="ECO:0000256" key="3">
    <source>
        <dbReference type="ARBA" id="ARBA00022741"/>
    </source>
</evidence>
<dbReference type="InterPro" id="IPR000924">
    <property type="entry name" value="Glu/Gln-tRNA-synth"/>
</dbReference>
<dbReference type="SUPFAM" id="SSF52374">
    <property type="entry name" value="Nucleotidylyl transferase"/>
    <property type="match status" value="1"/>
</dbReference>